<dbReference type="EMBL" id="CP000155">
    <property type="protein sequence ID" value="ABC32055.1"/>
    <property type="molecule type" value="Genomic_DNA"/>
</dbReference>
<gene>
    <name evidence="1" type="ordered locus">HCH_05386</name>
</gene>
<dbReference type="HOGENOM" id="CLU_3396817_0_0_6"/>
<keyword evidence="2" id="KW-1185">Reference proteome</keyword>
<dbReference type="Proteomes" id="UP000000238">
    <property type="component" value="Chromosome"/>
</dbReference>
<evidence type="ECO:0000313" key="2">
    <source>
        <dbReference type="Proteomes" id="UP000000238"/>
    </source>
</evidence>
<reference evidence="1 2" key="1">
    <citation type="journal article" date="2005" name="Nucleic Acids Res.">
        <title>Genomic blueprint of Hahella chejuensis, a marine microbe producing an algicidal agent.</title>
        <authorList>
            <person name="Jeong H."/>
            <person name="Yim J.H."/>
            <person name="Lee C."/>
            <person name="Choi S.-H."/>
            <person name="Park Y.K."/>
            <person name="Yoon S.H."/>
            <person name="Hur C.-G."/>
            <person name="Kang H.-Y."/>
            <person name="Kim D."/>
            <person name="Lee H.H."/>
            <person name="Park K.H."/>
            <person name="Park S.-H."/>
            <person name="Park H.-S."/>
            <person name="Lee H.K."/>
            <person name="Oh T.K."/>
            <person name="Kim J.F."/>
        </authorList>
    </citation>
    <scope>NUCLEOTIDE SEQUENCE [LARGE SCALE GENOMIC DNA]</scope>
    <source>
        <strain evidence="1 2">KCTC 2396</strain>
    </source>
</reference>
<name>Q2SBB9_HAHCH</name>
<dbReference type="AlphaFoldDB" id="Q2SBB9"/>
<organism evidence="1 2">
    <name type="scientific">Hahella chejuensis (strain KCTC 2396)</name>
    <dbReference type="NCBI Taxonomy" id="349521"/>
    <lineage>
        <taxon>Bacteria</taxon>
        <taxon>Pseudomonadati</taxon>
        <taxon>Pseudomonadota</taxon>
        <taxon>Gammaproteobacteria</taxon>
        <taxon>Oceanospirillales</taxon>
        <taxon>Hahellaceae</taxon>
        <taxon>Hahella</taxon>
    </lineage>
</organism>
<dbReference type="KEGG" id="hch:HCH_05386"/>
<protein>
    <submittedName>
        <fullName evidence="1">Uncharacterized protein</fullName>
    </submittedName>
</protein>
<evidence type="ECO:0000313" key="1">
    <source>
        <dbReference type="EMBL" id="ABC32055.1"/>
    </source>
</evidence>
<accession>Q2SBB9</accession>
<sequence length="31" mass="3518">MNRRLAAPVLLPVDICYHLRQLCALAEHLST</sequence>
<dbReference type="STRING" id="349521.HCH_05386"/>
<proteinExistence type="predicted"/>